<dbReference type="EMBL" id="ABIB01000002">
    <property type="protein sequence ID" value="EDP97715.1"/>
    <property type="molecule type" value="Genomic_DNA"/>
</dbReference>
<dbReference type="Proteomes" id="UP000002945">
    <property type="component" value="Unassembled WGS sequence"/>
</dbReference>
<dbReference type="STRING" id="391587.KAOT1_21172"/>
<dbReference type="HOGENOM" id="CLU_193612_0_0_10"/>
<comment type="caution">
    <text evidence="1">The sequence shown here is derived from an EMBL/GenBank/DDBJ whole genome shotgun (WGS) entry which is preliminary data.</text>
</comment>
<keyword evidence="2" id="KW-1185">Reference proteome</keyword>
<sequence length="85" mass="10072">MSTKNKFFISCEEAKHICDKSQYGEASFWEKVKLNVRLSWCRITRAYSSNNNKLTKLVEKSNIDAIENDKKAEMQRKLQEEMSKY</sequence>
<evidence type="ECO:0000313" key="2">
    <source>
        <dbReference type="Proteomes" id="UP000002945"/>
    </source>
</evidence>
<reference evidence="1 2" key="1">
    <citation type="journal article" date="2011" name="J. Bacteriol.">
        <title>Genome sequence of the algicidal bacterium Kordia algicida OT-1.</title>
        <authorList>
            <person name="Lee H.S."/>
            <person name="Kang S.G."/>
            <person name="Kwon K.K."/>
            <person name="Lee J.H."/>
            <person name="Kim S.J."/>
        </authorList>
    </citation>
    <scope>NUCLEOTIDE SEQUENCE [LARGE SCALE GENOMIC DNA]</scope>
    <source>
        <strain evidence="1 2">OT-1</strain>
    </source>
</reference>
<proteinExistence type="predicted"/>
<dbReference type="AlphaFoldDB" id="A9DMI6"/>
<evidence type="ECO:0008006" key="3">
    <source>
        <dbReference type="Google" id="ProtNLM"/>
    </source>
</evidence>
<dbReference type="OrthoDB" id="1262821at2"/>
<organism evidence="1 2">
    <name type="scientific">Kordia algicida OT-1</name>
    <dbReference type="NCBI Taxonomy" id="391587"/>
    <lineage>
        <taxon>Bacteria</taxon>
        <taxon>Pseudomonadati</taxon>
        <taxon>Bacteroidota</taxon>
        <taxon>Flavobacteriia</taxon>
        <taxon>Flavobacteriales</taxon>
        <taxon>Flavobacteriaceae</taxon>
        <taxon>Kordia</taxon>
    </lineage>
</organism>
<dbReference type="eggNOG" id="ENOG50330KU">
    <property type="taxonomic scope" value="Bacteria"/>
</dbReference>
<protein>
    <recommendedName>
        <fullName evidence="3">Glycine dehydrogenase</fullName>
    </recommendedName>
</protein>
<evidence type="ECO:0000313" key="1">
    <source>
        <dbReference type="EMBL" id="EDP97715.1"/>
    </source>
</evidence>
<name>A9DMI6_9FLAO</name>
<gene>
    <name evidence="1" type="ORF">KAOT1_21172</name>
</gene>
<dbReference type="RefSeq" id="WP_007096763.1">
    <property type="nucleotide sequence ID" value="NZ_CP142125.1"/>
</dbReference>
<accession>A9DMI6</accession>